<keyword evidence="2" id="KW-1133">Transmembrane helix</keyword>
<accession>A0A4Z1EGL7</accession>
<dbReference type="AlphaFoldDB" id="A0A4Z1EGL7"/>
<name>A0A4Z1EGL7_9HELO</name>
<gene>
    <name evidence="3" type="ORF">BTUL_0161g00360</name>
</gene>
<proteinExistence type="predicted"/>
<comment type="caution">
    <text evidence="3">The sequence shown here is derived from an EMBL/GenBank/DDBJ whole genome shotgun (WGS) entry which is preliminary data.</text>
</comment>
<organism evidence="3 4">
    <name type="scientific">Botrytis tulipae</name>
    <dbReference type="NCBI Taxonomy" id="87230"/>
    <lineage>
        <taxon>Eukaryota</taxon>
        <taxon>Fungi</taxon>
        <taxon>Dikarya</taxon>
        <taxon>Ascomycota</taxon>
        <taxon>Pezizomycotina</taxon>
        <taxon>Leotiomycetes</taxon>
        <taxon>Helotiales</taxon>
        <taxon>Sclerotiniaceae</taxon>
        <taxon>Botrytis</taxon>
    </lineage>
</organism>
<keyword evidence="4" id="KW-1185">Reference proteome</keyword>
<evidence type="ECO:0000256" key="2">
    <source>
        <dbReference type="SAM" id="Phobius"/>
    </source>
</evidence>
<sequence>MGIILVWIMDGGGEHKSGWEGIEGERDGDGDGRGGILGGGEGELGVKGVMLVLGAYAAVLAVFLGVAVL</sequence>
<evidence type="ECO:0000256" key="1">
    <source>
        <dbReference type="SAM" id="MobiDB-lite"/>
    </source>
</evidence>
<evidence type="ECO:0000313" key="3">
    <source>
        <dbReference type="EMBL" id="TGO09583.1"/>
    </source>
</evidence>
<dbReference type="Proteomes" id="UP000297777">
    <property type="component" value="Unassembled WGS sequence"/>
</dbReference>
<keyword evidence="2" id="KW-0812">Transmembrane</keyword>
<feature type="region of interest" description="Disordered" evidence="1">
    <location>
        <begin position="16"/>
        <end position="36"/>
    </location>
</feature>
<feature type="transmembrane region" description="Helical" evidence="2">
    <location>
        <begin position="48"/>
        <end position="68"/>
    </location>
</feature>
<protein>
    <submittedName>
        <fullName evidence="3">Uncharacterized protein</fullName>
    </submittedName>
</protein>
<keyword evidence="2" id="KW-0472">Membrane</keyword>
<evidence type="ECO:0000313" key="4">
    <source>
        <dbReference type="Proteomes" id="UP000297777"/>
    </source>
</evidence>
<reference evidence="3 4" key="1">
    <citation type="submission" date="2017-12" db="EMBL/GenBank/DDBJ databases">
        <title>Comparative genomics of Botrytis spp.</title>
        <authorList>
            <person name="Valero-Jimenez C.A."/>
            <person name="Tapia P."/>
            <person name="Veloso J."/>
            <person name="Silva-Moreno E."/>
            <person name="Staats M."/>
            <person name="Valdes J.H."/>
            <person name="Van Kan J.A.L."/>
        </authorList>
    </citation>
    <scope>NUCLEOTIDE SEQUENCE [LARGE SCALE GENOMIC DNA]</scope>
    <source>
        <strain evidence="3 4">Bt9001</strain>
    </source>
</reference>
<feature type="compositionally biased region" description="Basic and acidic residues" evidence="1">
    <location>
        <begin position="16"/>
        <end position="32"/>
    </location>
</feature>
<dbReference type="EMBL" id="PQXH01000161">
    <property type="protein sequence ID" value="TGO09583.1"/>
    <property type="molecule type" value="Genomic_DNA"/>
</dbReference>